<feature type="region of interest" description="Disordered" evidence="1">
    <location>
        <begin position="181"/>
        <end position="200"/>
    </location>
</feature>
<dbReference type="EMBL" id="LN899825">
    <property type="protein sequence ID" value="CUV32429.1"/>
    <property type="molecule type" value="Genomic_DNA"/>
</dbReference>
<feature type="compositionally biased region" description="Basic residues" evidence="1">
    <location>
        <begin position="64"/>
        <end position="75"/>
    </location>
</feature>
<reference evidence="2" key="1">
    <citation type="submission" date="2015-10" db="EMBL/GenBank/DDBJ databases">
        <authorList>
            <person name="Gilbert D.G."/>
        </authorList>
    </citation>
    <scope>NUCLEOTIDE SEQUENCE</scope>
    <source>
        <strain evidence="2">Phyl III-seqv23</strain>
    </source>
</reference>
<organism evidence="2">
    <name type="scientific">Ralstonia solanacearum</name>
    <name type="common">Pseudomonas solanacearum</name>
    <dbReference type="NCBI Taxonomy" id="305"/>
    <lineage>
        <taxon>Bacteria</taxon>
        <taxon>Pseudomonadati</taxon>
        <taxon>Pseudomonadota</taxon>
        <taxon>Betaproteobacteria</taxon>
        <taxon>Burkholderiales</taxon>
        <taxon>Burkholderiaceae</taxon>
        <taxon>Ralstonia</taxon>
        <taxon>Ralstonia solanacearum species complex</taxon>
    </lineage>
</organism>
<protein>
    <submittedName>
        <fullName evidence="2">Uncharacterized protein</fullName>
    </submittedName>
</protein>
<feature type="compositionally biased region" description="Low complexity" evidence="1">
    <location>
        <begin position="186"/>
        <end position="195"/>
    </location>
</feature>
<sequence length="221" mass="24192">MRVQAQARECEFAHVGAAEQHRAGRAQPCHGGCVRGRGALVRQRARAGGRHLARYVEQILDRHRQSRQQRRHVARGARGVGGARHVQRRPRIDIDVGRAAGRAVRLRTRQRGFGQRDAGGVAGGQLGGQGADHVRAGCHHAGVSGAWVTVGLRRSACRQHSGVAARSQSLVGFDPPLPRGWPPLPGRARMPARARGTPLSRRCREERSVVPIRGRRVHRHP</sequence>
<feature type="region of interest" description="Disordered" evidence="1">
    <location>
        <begin position="63"/>
        <end position="85"/>
    </location>
</feature>
<gene>
    <name evidence="2" type="ORF">TD1301_v1_40048</name>
</gene>
<dbReference type="AlphaFoldDB" id="A0A0S4VD94"/>
<evidence type="ECO:0000256" key="1">
    <source>
        <dbReference type="SAM" id="MobiDB-lite"/>
    </source>
</evidence>
<accession>A0A0S4VD94</accession>
<proteinExistence type="predicted"/>
<evidence type="ECO:0000313" key="2">
    <source>
        <dbReference type="EMBL" id="CUV32429.1"/>
    </source>
</evidence>
<name>A0A0S4VD94_RALSL</name>